<protein>
    <submittedName>
        <fullName evidence="1">Uncharacterized protein</fullName>
    </submittedName>
</protein>
<dbReference type="STRING" id="1798377.A2872_03455"/>
<proteinExistence type="predicted"/>
<reference evidence="1 2" key="1">
    <citation type="journal article" date="2016" name="Nat. Commun.">
        <title>Thousands of microbial genomes shed light on interconnected biogeochemical processes in an aquifer system.</title>
        <authorList>
            <person name="Anantharaman K."/>
            <person name="Brown C.T."/>
            <person name="Hug L.A."/>
            <person name="Sharon I."/>
            <person name="Castelle C.J."/>
            <person name="Probst A.J."/>
            <person name="Thomas B.C."/>
            <person name="Singh A."/>
            <person name="Wilkins M.J."/>
            <person name="Karaoz U."/>
            <person name="Brodie E.L."/>
            <person name="Williams K.H."/>
            <person name="Hubbard S.S."/>
            <person name="Banfield J.F."/>
        </authorList>
    </citation>
    <scope>NUCLEOTIDE SEQUENCE [LARGE SCALE GENOMIC DNA]</scope>
</reference>
<accession>A0A1F5Z4V2</accession>
<dbReference type="AlphaFoldDB" id="A0A1F5Z4V2"/>
<evidence type="ECO:0000313" key="1">
    <source>
        <dbReference type="EMBL" id="OGG07354.1"/>
    </source>
</evidence>
<sequence>MGPGHIDLIDKSTTNVDLKSLLEFEIHARDIFRERGRIQDATDMEASIENVRHSLLTLGIS</sequence>
<dbReference type="EMBL" id="MFJG01000007">
    <property type="protein sequence ID" value="OGG07354.1"/>
    <property type="molecule type" value="Genomic_DNA"/>
</dbReference>
<dbReference type="Proteomes" id="UP000178681">
    <property type="component" value="Unassembled WGS sequence"/>
</dbReference>
<evidence type="ECO:0000313" key="2">
    <source>
        <dbReference type="Proteomes" id="UP000178681"/>
    </source>
</evidence>
<organism evidence="1 2">
    <name type="scientific">Candidatus Gottesmanbacteria bacterium RIFCSPHIGHO2_01_FULL_42_12</name>
    <dbReference type="NCBI Taxonomy" id="1798377"/>
    <lineage>
        <taxon>Bacteria</taxon>
        <taxon>Candidatus Gottesmaniibacteriota</taxon>
    </lineage>
</organism>
<comment type="caution">
    <text evidence="1">The sequence shown here is derived from an EMBL/GenBank/DDBJ whole genome shotgun (WGS) entry which is preliminary data.</text>
</comment>
<gene>
    <name evidence="1" type="ORF">A2872_03455</name>
</gene>
<name>A0A1F5Z4V2_9BACT</name>